<sequence>MAARHCLSWADFQPELLGLIVGRLPLADRVRFGAVCRPWRRAARQEPLPPPLPWLNLPDGTFISVPGGEIHRMPVPEDAVCHGSVGSWLFLERSSGEFSLVNPFSGDAVQFPEQSDSGLPGHPISFKLVLLSTQEDLSPDSPFAVLTITSCFEAAISFCRLRDASATTFTVPDRDRICDVGFFDGKLYALSPSKLYAIEPGSSSKGEPTATVPHIERIVDAVDNPGLICRSIAGESHVCVYWGYLAESSGKVLQVRRLIGCLSTLPANERVKHSRTLSFEVFEADLSATGSGVRWRRVGDLGGRALFVSRQSSRSLPASECGAREDCIYFVCDYNDDDDTADPTRDCGVFDMRSAVITPLLPDTVVVRQRGCKGRPAWFSPTKTM</sequence>
<proteinExistence type="predicted"/>
<evidence type="ECO:0000259" key="2">
    <source>
        <dbReference type="Pfam" id="PF03478"/>
    </source>
</evidence>
<evidence type="ECO:0008006" key="5">
    <source>
        <dbReference type="Google" id="ProtNLM"/>
    </source>
</evidence>
<dbReference type="CDD" id="cd09917">
    <property type="entry name" value="F-box_SF"/>
    <property type="match status" value="1"/>
</dbReference>
<dbReference type="PANTHER" id="PTHR33110">
    <property type="entry name" value="F-BOX/KELCH-REPEAT PROTEIN-RELATED"/>
    <property type="match status" value="1"/>
</dbReference>
<reference evidence="3 4" key="1">
    <citation type="submission" date="2020-05" db="EMBL/GenBank/DDBJ databases">
        <title>WGS assembly of Panicum virgatum.</title>
        <authorList>
            <person name="Lovell J.T."/>
            <person name="Jenkins J."/>
            <person name="Shu S."/>
            <person name="Juenger T.E."/>
            <person name="Schmutz J."/>
        </authorList>
    </citation>
    <scope>NUCLEOTIDE SEQUENCE [LARGE SCALE GENOMIC DNA]</scope>
    <source>
        <strain evidence="4">cv. AP13</strain>
    </source>
</reference>
<organism evidence="3 4">
    <name type="scientific">Panicum virgatum</name>
    <name type="common">Blackwell switchgrass</name>
    <dbReference type="NCBI Taxonomy" id="38727"/>
    <lineage>
        <taxon>Eukaryota</taxon>
        <taxon>Viridiplantae</taxon>
        <taxon>Streptophyta</taxon>
        <taxon>Embryophyta</taxon>
        <taxon>Tracheophyta</taxon>
        <taxon>Spermatophyta</taxon>
        <taxon>Magnoliopsida</taxon>
        <taxon>Liliopsida</taxon>
        <taxon>Poales</taxon>
        <taxon>Poaceae</taxon>
        <taxon>PACMAD clade</taxon>
        <taxon>Panicoideae</taxon>
        <taxon>Panicodae</taxon>
        <taxon>Paniceae</taxon>
        <taxon>Panicinae</taxon>
        <taxon>Panicum</taxon>
        <taxon>Panicum sect. Hiantes</taxon>
    </lineage>
</organism>
<evidence type="ECO:0000313" key="4">
    <source>
        <dbReference type="Proteomes" id="UP000823388"/>
    </source>
</evidence>
<dbReference type="PANTHER" id="PTHR33110:SF65">
    <property type="entry name" value="DUF295 DOMAIN-CONTAINING PROTEIN"/>
    <property type="match status" value="1"/>
</dbReference>
<dbReference type="InterPro" id="IPR036047">
    <property type="entry name" value="F-box-like_dom_sf"/>
</dbReference>
<gene>
    <name evidence="3" type="ORF">PVAP13_4NG058631</name>
</gene>
<comment type="caution">
    <text evidence="3">The sequence shown here is derived from an EMBL/GenBank/DDBJ whole genome shotgun (WGS) entry which is preliminary data.</text>
</comment>
<protein>
    <recommendedName>
        <fullName evidence="5">DUF295 domain-containing protein</fullName>
    </recommendedName>
</protein>
<dbReference type="Gene3D" id="1.20.1280.50">
    <property type="match status" value="1"/>
</dbReference>
<dbReference type="AlphaFoldDB" id="A0A8T0T234"/>
<dbReference type="Pfam" id="PF03478">
    <property type="entry name" value="Beta-prop_KIB1-4"/>
    <property type="match status" value="1"/>
</dbReference>
<keyword evidence="4" id="KW-1185">Reference proteome</keyword>
<dbReference type="SUPFAM" id="SSF81383">
    <property type="entry name" value="F-box domain"/>
    <property type="match status" value="1"/>
</dbReference>
<feature type="domain" description="F-box" evidence="1">
    <location>
        <begin position="12"/>
        <end position="47"/>
    </location>
</feature>
<evidence type="ECO:0000313" key="3">
    <source>
        <dbReference type="EMBL" id="KAG2604387.1"/>
    </source>
</evidence>
<dbReference type="Proteomes" id="UP000823388">
    <property type="component" value="Chromosome 4N"/>
</dbReference>
<dbReference type="InterPro" id="IPR005174">
    <property type="entry name" value="KIB1-4_b-propeller"/>
</dbReference>
<dbReference type="EMBL" id="CM029044">
    <property type="protein sequence ID" value="KAG2604387.1"/>
    <property type="molecule type" value="Genomic_DNA"/>
</dbReference>
<accession>A0A8T0T234</accession>
<name>A0A8T0T234_PANVG</name>
<dbReference type="OrthoDB" id="677441at2759"/>
<dbReference type="InterPro" id="IPR001810">
    <property type="entry name" value="F-box_dom"/>
</dbReference>
<feature type="domain" description="KIB1-4 beta-propeller" evidence="2">
    <location>
        <begin position="62"/>
        <end position="351"/>
    </location>
</feature>
<evidence type="ECO:0000259" key="1">
    <source>
        <dbReference type="Pfam" id="PF00646"/>
    </source>
</evidence>
<dbReference type="Pfam" id="PF00646">
    <property type="entry name" value="F-box"/>
    <property type="match status" value="1"/>
</dbReference>